<comment type="caution">
    <text evidence="6">The sequence shown here is derived from an EMBL/GenBank/DDBJ whole genome shotgun (WGS) entry which is preliminary data.</text>
</comment>
<comment type="similarity">
    <text evidence="4">Belongs to the Cob(I)alamin adenosyltransferase family.</text>
</comment>
<evidence type="ECO:0000256" key="2">
    <source>
        <dbReference type="ARBA" id="ARBA00022741"/>
    </source>
</evidence>
<keyword evidence="7" id="KW-1185">Reference proteome</keyword>
<protein>
    <recommendedName>
        <fullName evidence="4">Corrinoid adenosyltransferase</fullName>
        <ecNumber evidence="4">2.5.1.17</ecNumber>
    </recommendedName>
    <alternativeName>
        <fullName evidence="4">Cob(II)alamin adenosyltransferase</fullName>
    </alternativeName>
    <alternativeName>
        <fullName evidence="4">Cob(II)yrinic acid a,c-diamide adenosyltransferase</fullName>
    </alternativeName>
    <alternativeName>
        <fullName evidence="4">Cobinamide/cobalamin adenosyltransferase</fullName>
    </alternativeName>
</protein>
<comment type="catalytic activity">
    <reaction evidence="4">
        <text>2 cob(II)alamin + reduced [electron-transfer flavoprotein] + 2 ATP = 2 adenosylcob(III)alamin + 2 triphosphate + oxidized [electron-transfer flavoprotein] + 3 H(+)</text>
        <dbReference type="Rhea" id="RHEA:28671"/>
        <dbReference type="Rhea" id="RHEA-COMP:10685"/>
        <dbReference type="Rhea" id="RHEA-COMP:10686"/>
        <dbReference type="ChEBI" id="CHEBI:15378"/>
        <dbReference type="ChEBI" id="CHEBI:16304"/>
        <dbReference type="ChEBI" id="CHEBI:18036"/>
        <dbReference type="ChEBI" id="CHEBI:18408"/>
        <dbReference type="ChEBI" id="CHEBI:30616"/>
        <dbReference type="ChEBI" id="CHEBI:57692"/>
        <dbReference type="ChEBI" id="CHEBI:58307"/>
        <dbReference type="EC" id="2.5.1.17"/>
    </reaction>
</comment>
<dbReference type="RefSeq" id="WP_377265570.1">
    <property type="nucleotide sequence ID" value="NZ_JBHMAA010000037.1"/>
</dbReference>
<keyword evidence="4" id="KW-0169">Cobalamin biosynthesis</keyword>
<keyword evidence="2 4" id="KW-0547">Nucleotide-binding</keyword>
<dbReference type="PANTHER" id="PTHR12213">
    <property type="entry name" value="CORRINOID ADENOSYLTRANSFERASE"/>
    <property type="match status" value="1"/>
</dbReference>
<evidence type="ECO:0000259" key="5">
    <source>
        <dbReference type="Pfam" id="PF01923"/>
    </source>
</evidence>
<name>A0ABV6AQ66_9HYPH</name>
<dbReference type="InterPro" id="IPR029499">
    <property type="entry name" value="PduO-typ"/>
</dbReference>
<reference evidence="6 7" key="1">
    <citation type="submission" date="2024-09" db="EMBL/GenBank/DDBJ databases">
        <authorList>
            <person name="Sun Q."/>
            <person name="Mori K."/>
        </authorList>
    </citation>
    <scope>NUCLEOTIDE SEQUENCE [LARGE SCALE GENOMIC DNA]</scope>
    <source>
        <strain evidence="6 7">TBRC 4938</strain>
    </source>
</reference>
<evidence type="ECO:0000256" key="4">
    <source>
        <dbReference type="RuleBase" id="RU366026"/>
    </source>
</evidence>
<organism evidence="6 7">
    <name type="scientific">Rhizobium puerariae</name>
    <dbReference type="NCBI Taxonomy" id="1585791"/>
    <lineage>
        <taxon>Bacteria</taxon>
        <taxon>Pseudomonadati</taxon>
        <taxon>Pseudomonadota</taxon>
        <taxon>Alphaproteobacteria</taxon>
        <taxon>Hyphomicrobiales</taxon>
        <taxon>Rhizobiaceae</taxon>
        <taxon>Rhizobium/Agrobacterium group</taxon>
        <taxon>Rhizobium</taxon>
    </lineage>
</organism>
<dbReference type="Gene3D" id="1.20.1200.10">
    <property type="entry name" value="Cobalamin adenosyltransferase-like"/>
    <property type="match status" value="1"/>
</dbReference>
<dbReference type="EMBL" id="JBHMAA010000037">
    <property type="protein sequence ID" value="MFB9952772.1"/>
    <property type="molecule type" value="Genomic_DNA"/>
</dbReference>
<dbReference type="SUPFAM" id="SSF89028">
    <property type="entry name" value="Cobalamin adenosyltransferase-like"/>
    <property type="match status" value="1"/>
</dbReference>
<dbReference type="InterPro" id="IPR016030">
    <property type="entry name" value="CblAdoTrfase-like"/>
</dbReference>
<dbReference type="Proteomes" id="UP001589692">
    <property type="component" value="Unassembled WGS sequence"/>
</dbReference>
<proteinExistence type="inferred from homology"/>
<keyword evidence="1 4" id="KW-0808">Transferase</keyword>
<dbReference type="InterPro" id="IPR036451">
    <property type="entry name" value="CblAdoTrfase-like_sf"/>
</dbReference>
<comment type="catalytic activity">
    <reaction evidence="4">
        <text>2 cob(II)yrinate a,c diamide + reduced [electron-transfer flavoprotein] + 2 ATP = 2 adenosylcob(III)yrinate a,c-diamide + 2 triphosphate + oxidized [electron-transfer flavoprotein] + 3 H(+)</text>
        <dbReference type="Rhea" id="RHEA:11528"/>
        <dbReference type="Rhea" id="RHEA-COMP:10685"/>
        <dbReference type="Rhea" id="RHEA-COMP:10686"/>
        <dbReference type="ChEBI" id="CHEBI:15378"/>
        <dbReference type="ChEBI" id="CHEBI:18036"/>
        <dbReference type="ChEBI" id="CHEBI:30616"/>
        <dbReference type="ChEBI" id="CHEBI:57692"/>
        <dbReference type="ChEBI" id="CHEBI:58307"/>
        <dbReference type="ChEBI" id="CHEBI:58503"/>
        <dbReference type="ChEBI" id="CHEBI:58537"/>
        <dbReference type="EC" id="2.5.1.17"/>
    </reaction>
</comment>
<dbReference type="GO" id="GO:0008817">
    <property type="term" value="F:corrinoid adenosyltransferase activity"/>
    <property type="evidence" value="ECO:0007669"/>
    <property type="project" value="UniProtKB-EC"/>
</dbReference>
<evidence type="ECO:0000256" key="3">
    <source>
        <dbReference type="ARBA" id="ARBA00022840"/>
    </source>
</evidence>
<dbReference type="PANTHER" id="PTHR12213:SF0">
    <property type="entry name" value="CORRINOID ADENOSYLTRANSFERASE MMAB"/>
    <property type="match status" value="1"/>
</dbReference>
<evidence type="ECO:0000256" key="1">
    <source>
        <dbReference type="ARBA" id="ARBA00022679"/>
    </source>
</evidence>
<accession>A0ABV6AQ66</accession>
<dbReference type="EC" id="2.5.1.17" evidence="4"/>
<sequence length="190" mass="20763">MVKLNKIYTRTGDKGTTALVSGPRREKYDLRVEAYGTVDETNSAVGLARLHTAGMADLDAMLLRVQNDLFDLGADLATPDTGEVPEYEPLRIVEAQATRLETEIDALNADLEPLRSFVLPGGSPAAAHLHLARTVARRAERLMVELSRSETVGAAALKYINRLSDFLFVAARCANENGKSDILWVPGKNR</sequence>
<dbReference type="Pfam" id="PF01923">
    <property type="entry name" value="Cob_adeno_trans"/>
    <property type="match status" value="1"/>
</dbReference>
<keyword evidence="3 4" id="KW-0067">ATP-binding</keyword>
<comment type="pathway">
    <text evidence="4">Cofactor biosynthesis; adenosylcobalamin biosynthesis; adenosylcobalamin from cob(II)yrinate a,c-diamide: step 2/7.</text>
</comment>
<evidence type="ECO:0000313" key="6">
    <source>
        <dbReference type="EMBL" id="MFB9952772.1"/>
    </source>
</evidence>
<dbReference type="NCBIfam" id="TIGR00636">
    <property type="entry name" value="PduO_Nterm"/>
    <property type="match status" value="1"/>
</dbReference>
<gene>
    <name evidence="6" type="ORF">ACFFP0_28330</name>
</gene>
<feature type="domain" description="Cobalamin adenosyltransferase-like" evidence="5">
    <location>
        <begin position="7"/>
        <end position="173"/>
    </location>
</feature>
<evidence type="ECO:0000313" key="7">
    <source>
        <dbReference type="Proteomes" id="UP001589692"/>
    </source>
</evidence>